<organism evidence="2 3">
    <name type="scientific">Circinella minor</name>
    <dbReference type="NCBI Taxonomy" id="1195481"/>
    <lineage>
        <taxon>Eukaryota</taxon>
        <taxon>Fungi</taxon>
        <taxon>Fungi incertae sedis</taxon>
        <taxon>Mucoromycota</taxon>
        <taxon>Mucoromycotina</taxon>
        <taxon>Mucoromycetes</taxon>
        <taxon>Mucorales</taxon>
        <taxon>Lichtheimiaceae</taxon>
        <taxon>Circinella</taxon>
    </lineage>
</organism>
<evidence type="ECO:0000256" key="1">
    <source>
        <dbReference type="SAM" id="Phobius"/>
    </source>
</evidence>
<feature type="transmembrane region" description="Helical" evidence="1">
    <location>
        <begin position="158"/>
        <end position="177"/>
    </location>
</feature>
<dbReference type="OrthoDB" id="2282679at2759"/>
<accession>A0A8H7VJH3</accession>
<keyword evidence="1" id="KW-0812">Transmembrane</keyword>
<dbReference type="AlphaFoldDB" id="A0A8H7VJH3"/>
<comment type="caution">
    <text evidence="2">The sequence shown here is derived from an EMBL/GenBank/DDBJ whole genome shotgun (WGS) entry which is preliminary data.</text>
</comment>
<keyword evidence="1" id="KW-0472">Membrane</keyword>
<feature type="transmembrane region" description="Helical" evidence="1">
    <location>
        <begin position="20"/>
        <end position="39"/>
    </location>
</feature>
<keyword evidence="1" id="KW-1133">Transmembrane helix</keyword>
<sequence>MYAGHFAPILVLRRWFPNTSPYVFSIGVGVLDIIFGLLVSTGYEGFVKVAQEGTNYNELAIHCDYSHSLVGSILISYLYGLIVGSPLPGFIASFSHFVTDWLVHGPDLILDPISKVVVGGTGLWHSHPKFAFLFEGLFCVAAGLYGDKDRWTLAANGFIFLTHISSVSLLPFFFGTIMDIEDVGTRQVMTSVAMVFAFTLPGLILGYFLNRSDNNNRHRRRIDTNKSH</sequence>
<feature type="transmembrane region" description="Helical" evidence="1">
    <location>
        <begin position="189"/>
        <end position="210"/>
    </location>
</feature>
<feature type="transmembrane region" description="Helical" evidence="1">
    <location>
        <begin position="77"/>
        <end position="98"/>
    </location>
</feature>
<proteinExistence type="predicted"/>
<gene>
    <name evidence="2" type="ORF">INT45_000445</name>
</gene>
<reference evidence="2 3" key="1">
    <citation type="submission" date="2020-12" db="EMBL/GenBank/DDBJ databases">
        <title>Metabolic potential, ecology and presence of endohyphal bacteria is reflected in genomic diversity of Mucoromycotina.</title>
        <authorList>
            <person name="Muszewska A."/>
            <person name="Okrasinska A."/>
            <person name="Steczkiewicz K."/>
            <person name="Drgas O."/>
            <person name="Orlowska M."/>
            <person name="Perlinska-Lenart U."/>
            <person name="Aleksandrzak-Piekarczyk T."/>
            <person name="Szatraj K."/>
            <person name="Zielenkiewicz U."/>
            <person name="Pilsyk S."/>
            <person name="Malc E."/>
            <person name="Mieczkowski P."/>
            <person name="Kruszewska J.S."/>
            <person name="Biernat P."/>
            <person name="Pawlowska J."/>
        </authorList>
    </citation>
    <scope>NUCLEOTIDE SEQUENCE [LARGE SCALE GENOMIC DNA]</scope>
    <source>
        <strain evidence="2 3">CBS 142.35</strain>
    </source>
</reference>
<evidence type="ECO:0000313" key="3">
    <source>
        <dbReference type="Proteomes" id="UP000646827"/>
    </source>
</evidence>
<protein>
    <submittedName>
        <fullName evidence="2">Uncharacterized protein</fullName>
    </submittedName>
</protein>
<name>A0A8H7VJH3_9FUNG</name>
<dbReference type="Proteomes" id="UP000646827">
    <property type="component" value="Unassembled WGS sequence"/>
</dbReference>
<dbReference type="EMBL" id="JAEPRB010000073">
    <property type="protein sequence ID" value="KAG2222830.1"/>
    <property type="molecule type" value="Genomic_DNA"/>
</dbReference>
<evidence type="ECO:0000313" key="2">
    <source>
        <dbReference type="EMBL" id="KAG2222830.1"/>
    </source>
</evidence>
<keyword evidence="3" id="KW-1185">Reference proteome</keyword>